<dbReference type="InParanoid" id="A0A453YZR1"/>
<dbReference type="PANTHER" id="PTHR33053">
    <property type="entry name" value="PROTEIN, PUTATIVE-RELATED"/>
    <property type="match status" value="1"/>
</dbReference>
<evidence type="ECO:0008006" key="4">
    <source>
        <dbReference type="Google" id="ProtNLM"/>
    </source>
</evidence>
<sequence>MSDMHRKLDALSGKNRALQRVRKSGILYRGAARLLLADRMPQETVNVVPASELQVSSSSPHSSNAVQNQNESPSSSDLDILFQDTQDYEMDLGDSDNSALLDESDEEMSSDTDEDDEPDFARMSNEDCVRYWALAGNESNASIKMILRILRAKTNFNLPTDPRKILRTQRHPMRIHQLGNGKLWYHGIRRCLTVELRKHKTCPQPLLFDLSINRLPLRNRSKRQFWSILLKIVDQPNWPAMVVAIYSGTATPVSSEAFLRPMVDEIKELYVAKLVIDRTRFVVSLRAIIADMSARAFIEAVDSQAGTSPLIDIPNFDLYKDVITVDGLYQVDTGVTIELFDIWFRDVVGKEEAWILPAEILNRLEQQKFPVETKQKLRSFEDLSLWKSTDWQTFLLYASPVVLKGLLTEEKYKHFMLYFCAITILSSKQHKHLWEKANQKLRQFVGTFAKIYGTNAVTSNVHSLTNLYKQAVRFGCIGDYSSYSFVQKLGFLNNYLQSANYRGLEQAGRRIQEFESLNVNYKRQPFSEPVCRWKGQTVTLHVRQGFMLRNDNVNDWLITQENEVFKFVSARNCNGQVKIRGKLFSHIYEVFDSSSEILIFSAKMSELSSEEYELKCSDVKCKLVKVIDDTEEQNFVFFPLLSTLL</sequence>
<protein>
    <recommendedName>
        <fullName evidence="4">Transposase domain-containing protein</fullName>
    </recommendedName>
</protein>
<dbReference type="EMBL" id="AAAB01008900">
    <property type="status" value="NOT_ANNOTATED_CDS"/>
    <property type="molecule type" value="Genomic_DNA"/>
</dbReference>
<accession>A0A453YZR1</accession>
<feature type="compositionally biased region" description="Polar residues" evidence="1">
    <location>
        <begin position="64"/>
        <end position="77"/>
    </location>
</feature>
<dbReference type="AlphaFoldDB" id="A0A453YZR1"/>
<dbReference type="PANTHER" id="PTHR33053:SF25">
    <property type="entry name" value="TRANSPOSASE DOMAIN-CONTAINING PROTEIN"/>
    <property type="match status" value="1"/>
</dbReference>
<organism evidence="2 3">
    <name type="scientific">Anopheles gambiae</name>
    <name type="common">African malaria mosquito</name>
    <dbReference type="NCBI Taxonomy" id="7165"/>
    <lineage>
        <taxon>Eukaryota</taxon>
        <taxon>Metazoa</taxon>
        <taxon>Ecdysozoa</taxon>
        <taxon>Arthropoda</taxon>
        <taxon>Hexapoda</taxon>
        <taxon>Insecta</taxon>
        <taxon>Pterygota</taxon>
        <taxon>Neoptera</taxon>
        <taxon>Endopterygota</taxon>
        <taxon>Diptera</taxon>
        <taxon>Nematocera</taxon>
        <taxon>Culicoidea</taxon>
        <taxon>Culicidae</taxon>
        <taxon>Anophelinae</taxon>
        <taxon>Anopheles</taxon>
    </lineage>
</organism>
<feature type="region of interest" description="Disordered" evidence="1">
    <location>
        <begin position="51"/>
        <end position="77"/>
    </location>
</feature>
<dbReference type="EnsemblMetazoa" id="AGAP029348-RA">
    <property type="protein sequence ID" value="AGAP029348-PA"/>
    <property type="gene ID" value="AGAP029348"/>
</dbReference>
<reference evidence="2 3" key="2">
    <citation type="journal article" date="2004" name="Trends Parasitol.">
        <title>The Anopheles gambiae genome: an update.</title>
        <authorList>
            <person name="Mongin E."/>
            <person name="Louis C."/>
            <person name="Holt R.A."/>
            <person name="Birney E."/>
            <person name="Collins F.H."/>
        </authorList>
    </citation>
    <scope>NUCLEOTIDE SEQUENCE [LARGE SCALE GENOMIC DNA]</scope>
    <source>
        <strain evidence="2 3">PEST</strain>
    </source>
</reference>
<evidence type="ECO:0000256" key="1">
    <source>
        <dbReference type="SAM" id="MobiDB-lite"/>
    </source>
</evidence>
<reference evidence="2" key="3">
    <citation type="submission" date="2020-05" db="UniProtKB">
        <authorList>
            <consortium name="EnsemblMetazoa"/>
        </authorList>
    </citation>
    <scope>IDENTIFICATION</scope>
    <source>
        <strain evidence="2">PEST</strain>
    </source>
</reference>
<name>A0A453YZR1_ANOGA</name>
<evidence type="ECO:0000313" key="3">
    <source>
        <dbReference type="Proteomes" id="UP000007062"/>
    </source>
</evidence>
<reference evidence="2 3" key="1">
    <citation type="journal article" date="2002" name="Science">
        <title>The genome sequence of the malaria mosquito Anopheles gambiae.</title>
        <authorList>
            <person name="Holt R.A."/>
            <person name="Subramanian G.M."/>
            <person name="Halpern A."/>
            <person name="Sutton G.G."/>
            <person name="Charlab R."/>
            <person name="Nusskern D.R."/>
            <person name="Wincker P."/>
            <person name="Clark A.G."/>
            <person name="Ribeiro J.M."/>
            <person name="Wides R."/>
            <person name="Salzberg S.L."/>
            <person name="Loftus B."/>
            <person name="Yandell M."/>
            <person name="Majoros W.H."/>
            <person name="Rusch D.B."/>
            <person name="Lai Z."/>
            <person name="Kraft C.L."/>
            <person name="Abril J.F."/>
            <person name="Anthouard V."/>
            <person name="Arensburger P."/>
            <person name="Atkinson P.W."/>
            <person name="Baden H."/>
            <person name="de Berardinis V."/>
            <person name="Baldwin D."/>
            <person name="Benes V."/>
            <person name="Biedler J."/>
            <person name="Blass C."/>
            <person name="Bolanos R."/>
            <person name="Boscus D."/>
            <person name="Barnstead M."/>
            <person name="Cai S."/>
            <person name="Center A."/>
            <person name="Chaturverdi K."/>
            <person name="Christophides G.K."/>
            <person name="Chrystal M.A."/>
            <person name="Clamp M."/>
            <person name="Cravchik A."/>
            <person name="Curwen V."/>
            <person name="Dana A."/>
            <person name="Delcher A."/>
            <person name="Dew I."/>
            <person name="Evans C.A."/>
            <person name="Flanigan M."/>
            <person name="Grundschober-Freimoser A."/>
            <person name="Friedli L."/>
            <person name="Gu Z."/>
            <person name="Guan P."/>
            <person name="Guigo R."/>
            <person name="Hillenmeyer M.E."/>
            <person name="Hladun S.L."/>
            <person name="Hogan J.R."/>
            <person name="Hong Y.S."/>
            <person name="Hoover J."/>
            <person name="Jaillon O."/>
            <person name="Ke Z."/>
            <person name="Kodira C."/>
            <person name="Kokoza E."/>
            <person name="Koutsos A."/>
            <person name="Letunic I."/>
            <person name="Levitsky A."/>
            <person name="Liang Y."/>
            <person name="Lin J.J."/>
            <person name="Lobo N.F."/>
            <person name="Lopez J.R."/>
            <person name="Malek J.A."/>
            <person name="McIntosh T.C."/>
            <person name="Meister S."/>
            <person name="Miller J."/>
            <person name="Mobarry C."/>
            <person name="Mongin E."/>
            <person name="Murphy S.D."/>
            <person name="O'Brochta D.A."/>
            <person name="Pfannkoch C."/>
            <person name="Qi R."/>
            <person name="Regier M.A."/>
            <person name="Remington K."/>
            <person name="Shao H."/>
            <person name="Sharakhova M.V."/>
            <person name="Sitter C.D."/>
            <person name="Shetty J."/>
            <person name="Smith T.J."/>
            <person name="Strong R."/>
            <person name="Sun J."/>
            <person name="Thomasova D."/>
            <person name="Ton L.Q."/>
            <person name="Topalis P."/>
            <person name="Tu Z."/>
            <person name="Unger M.F."/>
            <person name="Walenz B."/>
            <person name="Wang A."/>
            <person name="Wang J."/>
            <person name="Wang M."/>
            <person name="Wang X."/>
            <person name="Woodford K.J."/>
            <person name="Wortman J.R."/>
            <person name="Wu M."/>
            <person name="Yao A."/>
            <person name="Zdobnov E.M."/>
            <person name="Zhang H."/>
            <person name="Zhao Q."/>
            <person name="Zhao S."/>
            <person name="Zhu S.C."/>
            <person name="Zhimulev I."/>
            <person name="Coluzzi M."/>
            <person name="della Torre A."/>
            <person name="Roth C.W."/>
            <person name="Louis C."/>
            <person name="Kalush F."/>
            <person name="Mural R.J."/>
            <person name="Myers E.W."/>
            <person name="Adams M.D."/>
            <person name="Smith H.O."/>
            <person name="Broder S."/>
            <person name="Gardner M.J."/>
            <person name="Fraser C.M."/>
            <person name="Birney E."/>
            <person name="Bork P."/>
            <person name="Brey P.T."/>
            <person name="Venter J.C."/>
            <person name="Weissenbach J."/>
            <person name="Kafatos F.C."/>
            <person name="Collins F.H."/>
            <person name="Hoffman S.L."/>
        </authorList>
    </citation>
    <scope>NUCLEOTIDE SEQUENCE [LARGE SCALE GENOMIC DNA]</scope>
    <source>
        <strain evidence="2 3">PEST</strain>
    </source>
</reference>
<dbReference type="VEuPathDB" id="VectorBase:AGAMI1_007082"/>
<proteinExistence type="predicted"/>
<dbReference type="Proteomes" id="UP000007062">
    <property type="component" value="Chromosome 2L"/>
</dbReference>
<evidence type="ECO:0000313" key="2">
    <source>
        <dbReference type="EnsemblMetazoa" id="AGAP029348-PA"/>
    </source>
</evidence>
<feature type="region of interest" description="Disordered" evidence="1">
    <location>
        <begin position="92"/>
        <end position="120"/>
    </location>
</feature>
<dbReference type="VEuPathDB" id="VectorBase:AGAMI1_008858"/>
<dbReference type="VEuPathDB" id="VectorBase:AGAP029348"/>
<keyword evidence="3" id="KW-1185">Reference proteome</keyword>
<feature type="compositionally biased region" description="Acidic residues" evidence="1">
    <location>
        <begin position="102"/>
        <end position="118"/>
    </location>
</feature>